<reference evidence="2" key="1">
    <citation type="submission" date="2021-03" db="EMBL/GenBank/DDBJ databases">
        <title>Draft genome sequence of rust myrtle Austropuccinia psidii MF-1, a brazilian biotype.</title>
        <authorList>
            <person name="Quecine M.C."/>
            <person name="Pachon D.M.R."/>
            <person name="Bonatelli M.L."/>
            <person name="Correr F.H."/>
            <person name="Franceschini L.M."/>
            <person name="Leite T.F."/>
            <person name="Margarido G.R.A."/>
            <person name="Almeida C.A."/>
            <person name="Ferrarezi J.A."/>
            <person name="Labate C.A."/>
        </authorList>
    </citation>
    <scope>NUCLEOTIDE SEQUENCE</scope>
    <source>
        <strain evidence="2">MF-1</strain>
    </source>
</reference>
<name>A0A9Q3GN39_9BASI</name>
<feature type="signal peptide" evidence="1">
    <location>
        <begin position="1"/>
        <end position="34"/>
    </location>
</feature>
<feature type="chain" id="PRO_5040356249" evidence="1">
    <location>
        <begin position="35"/>
        <end position="133"/>
    </location>
</feature>
<accession>A0A9Q3GN39</accession>
<proteinExistence type="predicted"/>
<evidence type="ECO:0000313" key="2">
    <source>
        <dbReference type="EMBL" id="MBW0472885.1"/>
    </source>
</evidence>
<comment type="caution">
    <text evidence="2">The sequence shown here is derived from an EMBL/GenBank/DDBJ whole genome shotgun (WGS) entry which is preliminary data.</text>
</comment>
<sequence>MTLPLLPKVLLWLVNLRHLPFLLLSISLPSCTQSLLQSRDGVLKVIKDVAITSLNLFQGDMDLPPLSFHASLEEQWDDEEEPEEIENFLTVVPPYYHHYLDVLFKAKAEKRPPNHACDHHIELKGLLPPVCVI</sequence>
<evidence type="ECO:0000256" key="1">
    <source>
        <dbReference type="SAM" id="SignalP"/>
    </source>
</evidence>
<protein>
    <submittedName>
        <fullName evidence="2">Uncharacterized protein</fullName>
    </submittedName>
</protein>
<dbReference type="Proteomes" id="UP000765509">
    <property type="component" value="Unassembled WGS sequence"/>
</dbReference>
<organism evidence="2 3">
    <name type="scientific">Austropuccinia psidii MF-1</name>
    <dbReference type="NCBI Taxonomy" id="1389203"/>
    <lineage>
        <taxon>Eukaryota</taxon>
        <taxon>Fungi</taxon>
        <taxon>Dikarya</taxon>
        <taxon>Basidiomycota</taxon>
        <taxon>Pucciniomycotina</taxon>
        <taxon>Pucciniomycetes</taxon>
        <taxon>Pucciniales</taxon>
        <taxon>Sphaerophragmiaceae</taxon>
        <taxon>Austropuccinia</taxon>
    </lineage>
</organism>
<evidence type="ECO:0000313" key="3">
    <source>
        <dbReference type="Proteomes" id="UP000765509"/>
    </source>
</evidence>
<keyword evidence="3" id="KW-1185">Reference proteome</keyword>
<dbReference type="AlphaFoldDB" id="A0A9Q3GN39"/>
<keyword evidence="1" id="KW-0732">Signal</keyword>
<dbReference type="EMBL" id="AVOT02003233">
    <property type="protein sequence ID" value="MBW0472885.1"/>
    <property type="molecule type" value="Genomic_DNA"/>
</dbReference>
<gene>
    <name evidence="2" type="ORF">O181_012600</name>
</gene>